<dbReference type="Proteomes" id="UP000707138">
    <property type="component" value="Unassembled WGS sequence"/>
</dbReference>
<evidence type="ECO:0000256" key="1">
    <source>
        <dbReference type="ARBA" id="ARBA00004651"/>
    </source>
</evidence>
<protein>
    <submittedName>
        <fullName evidence="9">Acyltransferase family protein</fullName>
    </submittedName>
</protein>
<sequence>MLAVIGGHSGINFLPWFPVYSFHMPLFMFISGYFFHDKPFLTFLRKTGKRLLLPFLLWNFFFGAICTVLLKNGVIAFGTELSLCSFLIEPFISGHQFIFNLATWFVGALIIVQGVYWLLYRLCKKNMFFLTVVSFIAYFISLYLAFHHYYPNDGNVWLVIERTCFGICFYHLGLLYKLFIERWDSFSITRIAVVVCLNGILLGFVSQYISFGMLYMNFSSHAILLPLITSLTGIYLYMQVAELLKDKVPRNSFLGFIGENTFSFMALHIFFFWILNTMFLWMKQSQLFPLRSFDYDHYMHDVYYRITEHAPMNDGLYFLAGLIGSGICIYVWKRYIDKRIMAIAKQIF</sequence>
<keyword evidence="9" id="KW-0808">Transferase</keyword>
<feature type="transmembrane region" description="Helical" evidence="7">
    <location>
        <begin position="191"/>
        <end position="216"/>
    </location>
</feature>
<feature type="transmembrane region" description="Helical" evidence="7">
    <location>
        <begin position="222"/>
        <end position="241"/>
    </location>
</feature>
<evidence type="ECO:0000256" key="6">
    <source>
        <dbReference type="ARBA" id="ARBA00023136"/>
    </source>
</evidence>
<keyword evidence="10" id="KW-1185">Reference proteome</keyword>
<dbReference type="InterPro" id="IPR002656">
    <property type="entry name" value="Acyl_transf_3_dom"/>
</dbReference>
<evidence type="ECO:0000256" key="5">
    <source>
        <dbReference type="ARBA" id="ARBA00022989"/>
    </source>
</evidence>
<dbReference type="PANTHER" id="PTHR40074:SF2">
    <property type="entry name" value="O-ACETYLTRANSFERASE WECH"/>
    <property type="match status" value="1"/>
</dbReference>
<dbReference type="GO" id="GO:0016746">
    <property type="term" value="F:acyltransferase activity"/>
    <property type="evidence" value="ECO:0007669"/>
    <property type="project" value="UniProtKB-KW"/>
</dbReference>
<accession>A0ABS2GDR5</accession>
<comment type="subcellular location">
    <subcellularLocation>
        <location evidence="1">Cell membrane</location>
        <topology evidence="1">Multi-pass membrane protein</topology>
    </subcellularLocation>
</comment>
<evidence type="ECO:0000313" key="10">
    <source>
        <dbReference type="Proteomes" id="UP000707138"/>
    </source>
</evidence>
<feature type="transmembrane region" description="Helical" evidence="7">
    <location>
        <begin position="262"/>
        <end position="282"/>
    </location>
</feature>
<feature type="transmembrane region" description="Helical" evidence="7">
    <location>
        <begin position="127"/>
        <end position="150"/>
    </location>
</feature>
<feature type="transmembrane region" description="Helical" evidence="7">
    <location>
        <begin position="156"/>
        <end position="179"/>
    </location>
</feature>
<proteinExistence type="inferred from homology"/>
<feature type="transmembrane region" description="Helical" evidence="7">
    <location>
        <begin position="16"/>
        <end position="35"/>
    </location>
</feature>
<organism evidence="9 10">
    <name type="scientific">Veillonella magna</name>
    <dbReference type="NCBI Taxonomy" id="464322"/>
    <lineage>
        <taxon>Bacteria</taxon>
        <taxon>Bacillati</taxon>
        <taxon>Bacillota</taxon>
        <taxon>Negativicutes</taxon>
        <taxon>Veillonellales</taxon>
        <taxon>Veillonellaceae</taxon>
        <taxon>Veillonella</taxon>
    </lineage>
</organism>
<reference evidence="9 10" key="1">
    <citation type="journal article" date="2021" name="Sci. Rep.">
        <title>The distribution of antibiotic resistance genes in chicken gut microbiota commensals.</title>
        <authorList>
            <person name="Juricova H."/>
            <person name="Matiasovicova J."/>
            <person name="Kubasova T."/>
            <person name="Cejkova D."/>
            <person name="Rychlik I."/>
        </authorList>
    </citation>
    <scope>NUCLEOTIDE SEQUENCE [LARGE SCALE GENOMIC DNA]</scope>
    <source>
        <strain evidence="9 10">An537</strain>
    </source>
</reference>
<comment type="caution">
    <text evidence="9">The sequence shown here is derived from an EMBL/GenBank/DDBJ whole genome shotgun (WGS) entry which is preliminary data.</text>
</comment>
<comment type="similarity">
    <text evidence="2">Belongs to the acyltransferase 3 family.</text>
</comment>
<keyword evidence="4 7" id="KW-0812">Transmembrane</keyword>
<keyword evidence="5 7" id="KW-1133">Transmembrane helix</keyword>
<feature type="transmembrane region" description="Helical" evidence="7">
    <location>
        <begin position="315"/>
        <end position="332"/>
    </location>
</feature>
<keyword evidence="3" id="KW-1003">Cell membrane</keyword>
<evidence type="ECO:0000259" key="8">
    <source>
        <dbReference type="Pfam" id="PF01757"/>
    </source>
</evidence>
<evidence type="ECO:0000256" key="4">
    <source>
        <dbReference type="ARBA" id="ARBA00022692"/>
    </source>
</evidence>
<evidence type="ECO:0000256" key="3">
    <source>
        <dbReference type="ARBA" id="ARBA00022475"/>
    </source>
</evidence>
<feature type="transmembrane region" description="Helical" evidence="7">
    <location>
        <begin position="56"/>
        <end position="77"/>
    </location>
</feature>
<feature type="domain" description="Acyltransferase 3" evidence="8">
    <location>
        <begin position="1"/>
        <end position="279"/>
    </location>
</feature>
<evidence type="ECO:0000313" key="9">
    <source>
        <dbReference type="EMBL" id="MBM6911945.1"/>
    </source>
</evidence>
<dbReference type="Pfam" id="PF01757">
    <property type="entry name" value="Acyl_transf_3"/>
    <property type="match status" value="1"/>
</dbReference>
<name>A0ABS2GDR5_9FIRM</name>
<evidence type="ECO:0000256" key="7">
    <source>
        <dbReference type="SAM" id="Phobius"/>
    </source>
</evidence>
<keyword evidence="9" id="KW-0012">Acyltransferase</keyword>
<evidence type="ECO:0000256" key="2">
    <source>
        <dbReference type="ARBA" id="ARBA00007400"/>
    </source>
</evidence>
<keyword evidence="6 7" id="KW-0472">Membrane</keyword>
<dbReference type="EMBL" id="JACJLA010000002">
    <property type="protein sequence ID" value="MBM6911945.1"/>
    <property type="molecule type" value="Genomic_DNA"/>
</dbReference>
<gene>
    <name evidence="9" type="ORF">H6A01_01205</name>
</gene>
<dbReference type="PANTHER" id="PTHR40074">
    <property type="entry name" value="O-ACETYLTRANSFERASE WECH"/>
    <property type="match status" value="1"/>
</dbReference>
<feature type="transmembrane region" description="Helical" evidence="7">
    <location>
        <begin position="97"/>
        <end position="120"/>
    </location>
</feature>